<evidence type="ECO:0000256" key="8">
    <source>
        <dbReference type="SAM" id="SignalP"/>
    </source>
</evidence>
<feature type="transmembrane region" description="Helical" evidence="7">
    <location>
        <begin position="114"/>
        <end position="133"/>
    </location>
</feature>
<comment type="subcellular location">
    <subcellularLocation>
        <location evidence="1">Membrane</location>
        <topology evidence="1">Multi-pass membrane protein</topology>
    </subcellularLocation>
</comment>
<evidence type="ECO:0000256" key="2">
    <source>
        <dbReference type="ARBA" id="ARBA00006244"/>
    </source>
</evidence>
<feature type="transmembrane region" description="Helical" evidence="7">
    <location>
        <begin position="64"/>
        <end position="81"/>
    </location>
</feature>
<sequence>MTTSSSLAKLLLFTVACVAFVAAQDTTTTSPVSKVDQVLNKTQDELINDLAGGDSNTARWLKNIFWAVAILATLGVTFAGYKLITPVLFIAAFFLGAVFSYDVLLQAFANETPALVGFFIGGLIAAILVVYFYDVGIFAVGAVAGGSAAFLLDASFLTNVGGVNHVYYHYGILIVGSLLGGLASIYLEKPALVIATSFGGATVFVGAVGYFAGGYPTVAQLTNVKATESFINTVPSSWWGYLAATIVLFLIGAYVQFAYTARDVDHIRGDSVETKPLRSAYQSV</sequence>
<dbReference type="InterPro" id="IPR025256">
    <property type="entry name" value="TM7S3/TM198-like_dom"/>
</dbReference>
<evidence type="ECO:0000256" key="4">
    <source>
        <dbReference type="ARBA" id="ARBA00022989"/>
    </source>
</evidence>
<dbReference type="PANTHER" id="PTHR31247:SF5">
    <property type="entry name" value="DUF4203 DOMAIN-CONTAINING PROTEIN"/>
    <property type="match status" value="1"/>
</dbReference>
<evidence type="ECO:0000256" key="3">
    <source>
        <dbReference type="ARBA" id="ARBA00022692"/>
    </source>
</evidence>
<comment type="similarity">
    <text evidence="2">Belongs to the TMEM198 family.</text>
</comment>
<keyword evidence="4 7" id="KW-1133">Transmembrane helix</keyword>
<dbReference type="InterPro" id="IPR040236">
    <property type="entry name" value="TMEM198"/>
</dbReference>
<feature type="transmembrane region" description="Helical" evidence="7">
    <location>
        <begin position="167"/>
        <end position="187"/>
    </location>
</feature>
<evidence type="ECO:0000256" key="7">
    <source>
        <dbReference type="SAM" id="Phobius"/>
    </source>
</evidence>
<feature type="transmembrane region" description="Helical" evidence="7">
    <location>
        <begin position="238"/>
        <end position="259"/>
    </location>
</feature>
<evidence type="ECO:0000313" key="11">
    <source>
        <dbReference type="Proteomes" id="UP000481153"/>
    </source>
</evidence>
<gene>
    <name evidence="10" type="ORF">Ae201684_002804</name>
</gene>
<name>A0A6G0XNR1_9STRA</name>
<feature type="transmembrane region" description="Helical" evidence="7">
    <location>
        <begin position="194"/>
        <end position="218"/>
    </location>
</feature>
<dbReference type="EMBL" id="VJMJ01000030">
    <property type="protein sequence ID" value="KAF0742132.1"/>
    <property type="molecule type" value="Genomic_DNA"/>
</dbReference>
<accession>A0A6G0XNR1</accession>
<dbReference type="GO" id="GO:0005886">
    <property type="term" value="C:plasma membrane"/>
    <property type="evidence" value="ECO:0007669"/>
    <property type="project" value="TreeGrafter"/>
</dbReference>
<reference evidence="10 11" key="1">
    <citation type="submission" date="2019-07" db="EMBL/GenBank/DDBJ databases">
        <title>Genomics analysis of Aphanomyces spp. identifies a new class of oomycete effector associated with host adaptation.</title>
        <authorList>
            <person name="Gaulin E."/>
        </authorList>
    </citation>
    <scope>NUCLEOTIDE SEQUENCE [LARGE SCALE GENOMIC DNA]</scope>
    <source>
        <strain evidence="10 11">ATCC 201684</strain>
    </source>
</reference>
<evidence type="ECO:0000256" key="1">
    <source>
        <dbReference type="ARBA" id="ARBA00004141"/>
    </source>
</evidence>
<feature type="domain" description="TM7S3/TM198-like" evidence="9">
    <location>
        <begin position="66"/>
        <end position="257"/>
    </location>
</feature>
<keyword evidence="11" id="KW-1185">Reference proteome</keyword>
<dbReference type="AlphaFoldDB" id="A0A6G0XNR1"/>
<keyword evidence="5 7" id="KW-0472">Membrane</keyword>
<comment type="caution">
    <text evidence="10">The sequence shown here is derived from an EMBL/GenBank/DDBJ whole genome shotgun (WGS) entry which is preliminary data.</text>
</comment>
<dbReference type="Pfam" id="PF13886">
    <property type="entry name" value="TM7S3_TM198"/>
    <property type="match status" value="1"/>
</dbReference>
<evidence type="ECO:0000313" key="10">
    <source>
        <dbReference type="EMBL" id="KAF0742132.1"/>
    </source>
</evidence>
<keyword evidence="3 7" id="KW-0812">Transmembrane</keyword>
<evidence type="ECO:0000256" key="6">
    <source>
        <dbReference type="ARBA" id="ARBA00049737"/>
    </source>
</evidence>
<feature type="chain" id="PRO_5026329299" description="Transmembrane protein 198" evidence="8">
    <location>
        <begin position="24"/>
        <end position="284"/>
    </location>
</feature>
<dbReference type="VEuPathDB" id="FungiDB:AeMF1_000216"/>
<dbReference type="Proteomes" id="UP000481153">
    <property type="component" value="Unassembled WGS sequence"/>
</dbReference>
<evidence type="ECO:0000259" key="9">
    <source>
        <dbReference type="Pfam" id="PF13886"/>
    </source>
</evidence>
<dbReference type="PANTHER" id="PTHR31247">
    <property type="entry name" value="TRANSMEMBRANE PROTEIN 198 FAMILY MEMBER"/>
    <property type="match status" value="1"/>
</dbReference>
<protein>
    <recommendedName>
        <fullName evidence="6">Transmembrane protein 198</fullName>
    </recommendedName>
</protein>
<evidence type="ECO:0000256" key="5">
    <source>
        <dbReference type="ARBA" id="ARBA00023136"/>
    </source>
</evidence>
<organism evidence="10 11">
    <name type="scientific">Aphanomyces euteiches</name>
    <dbReference type="NCBI Taxonomy" id="100861"/>
    <lineage>
        <taxon>Eukaryota</taxon>
        <taxon>Sar</taxon>
        <taxon>Stramenopiles</taxon>
        <taxon>Oomycota</taxon>
        <taxon>Saprolegniomycetes</taxon>
        <taxon>Saprolegniales</taxon>
        <taxon>Verrucalvaceae</taxon>
        <taxon>Aphanomyces</taxon>
    </lineage>
</organism>
<feature type="transmembrane region" description="Helical" evidence="7">
    <location>
        <begin position="140"/>
        <end position="161"/>
    </location>
</feature>
<proteinExistence type="inferred from homology"/>
<keyword evidence="8" id="KW-0732">Signal</keyword>
<feature type="signal peptide" evidence="8">
    <location>
        <begin position="1"/>
        <end position="23"/>
    </location>
</feature>
<feature type="transmembrane region" description="Helical" evidence="7">
    <location>
        <begin position="88"/>
        <end position="108"/>
    </location>
</feature>